<keyword evidence="10 11" id="KW-0807">Transducer</keyword>
<feature type="domain" description="G-protein coupled receptors family 1 profile" evidence="13">
    <location>
        <begin position="41"/>
        <end position="289"/>
    </location>
</feature>
<comment type="subcellular location">
    <subcellularLocation>
        <location evidence="1 12">Cell membrane</location>
        <topology evidence="1 12">Multi-pass membrane protein</topology>
    </subcellularLocation>
</comment>
<keyword evidence="4 11" id="KW-0812">Transmembrane</keyword>
<dbReference type="PRINTS" id="PR00245">
    <property type="entry name" value="OLFACTORYR"/>
</dbReference>
<evidence type="ECO:0000256" key="1">
    <source>
        <dbReference type="ARBA" id="ARBA00004651"/>
    </source>
</evidence>
<dbReference type="PROSITE" id="PS00237">
    <property type="entry name" value="G_PROTEIN_RECEP_F1_1"/>
    <property type="match status" value="1"/>
</dbReference>
<evidence type="ECO:0000256" key="6">
    <source>
        <dbReference type="ARBA" id="ARBA00022989"/>
    </source>
</evidence>
<dbReference type="Proteomes" id="UP000824782">
    <property type="component" value="Unassembled WGS sequence"/>
</dbReference>
<feature type="transmembrane region" description="Helical" evidence="12">
    <location>
        <begin position="239"/>
        <end position="259"/>
    </location>
</feature>
<keyword evidence="8 12" id="KW-0472">Membrane</keyword>
<dbReference type="PROSITE" id="PS50262">
    <property type="entry name" value="G_PROTEIN_RECEP_F1_2"/>
    <property type="match status" value="1"/>
</dbReference>
<feature type="transmembrane region" description="Helical" evidence="12">
    <location>
        <begin position="25"/>
        <end position="47"/>
    </location>
</feature>
<dbReference type="SUPFAM" id="SSF81321">
    <property type="entry name" value="Family A G protein-coupled receptor-like"/>
    <property type="match status" value="1"/>
</dbReference>
<protein>
    <recommendedName>
        <fullName evidence="12">Olfactory receptor</fullName>
    </recommendedName>
</protein>
<evidence type="ECO:0000313" key="15">
    <source>
        <dbReference type="Proteomes" id="UP000824782"/>
    </source>
</evidence>
<feature type="transmembrane region" description="Helical" evidence="12">
    <location>
        <begin position="130"/>
        <end position="151"/>
    </location>
</feature>
<keyword evidence="2 12" id="KW-1003">Cell membrane</keyword>
<keyword evidence="7 11" id="KW-0297">G-protein coupled receptor</keyword>
<dbReference type="Gene3D" id="1.20.1070.10">
    <property type="entry name" value="Rhodopsin 7-helix transmembrane proteins"/>
    <property type="match status" value="1"/>
</dbReference>
<feature type="transmembrane region" description="Helical" evidence="12">
    <location>
        <begin position="196"/>
        <end position="218"/>
    </location>
</feature>
<dbReference type="InterPro" id="IPR017452">
    <property type="entry name" value="GPCR_Rhodpsn_7TM"/>
</dbReference>
<reference evidence="14" key="1">
    <citation type="thesis" date="2020" institute="ProQuest LLC" country="789 East Eisenhower Parkway, Ann Arbor, MI, USA">
        <title>Comparative Genomics and Chromosome Evolution.</title>
        <authorList>
            <person name="Mudd A.B."/>
        </authorList>
    </citation>
    <scope>NUCLEOTIDE SEQUENCE</scope>
    <source>
        <strain evidence="14">237g6f4</strain>
        <tissue evidence="14">Blood</tissue>
    </source>
</reference>
<keyword evidence="9 11" id="KW-0675">Receptor</keyword>
<comment type="similarity">
    <text evidence="11">Belongs to the G-protein coupled receptor 1 family.</text>
</comment>
<organism evidence="14 15">
    <name type="scientific">Engystomops pustulosus</name>
    <name type="common">Tungara frog</name>
    <name type="synonym">Physalaemus pustulosus</name>
    <dbReference type="NCBI Taxonomy" id="76066"/>
    <lineage>
        <taxon>Eukaryota</taxon>
        <taxon>Metazoa</taxon>
        <taxon>Chordata</taxon>
        <taxon>Craniata</taxon>
        <taxon>Vertebrata</taxon>
        <taxon>Euteleostomi</taxon>
        <taxon>Amphibia</taxon>
        <taxon>Batrachia</taxon>
        <taxon>Anura</taxon>
        <taxon>Neobatrachia</taxon>
        <taxon>Hyloidea</taxon>
        <taxon>Leptodactylidae</taxon>
        <taxon>Leiuperinae</taxon>
        <taxon>Engystomops</taxon>
    </lineage>
</organism>
<accession>A0AAV7B8G3</accession>
<dbReference type="InterPro" id="IPR000725">
    <property type="entry name" value="Olfact_rcpt"/>
</dbReference>
<dbReference type="GO" id="GO:0005886">
    <property type="term" value="C:plasma membrane"/>
    <property type="evidence" value="ECO:0007669"/>
    <property type="project" value="UniProtKB-SubCell"/>
</dbReference>
<proteinExistence type="inferred from homology"/>
<evidence type="ECO:0000256" key="5">
    <source>
        <dbReference type="ARBA" id="ARBA00022725"/>
    </source>
</evidence>
<keyword evidence="3 12" id="KW-0716">Sensory transduction</keyword>
<evidence type="ECO:0000256" key="7">
    <source>
        <dbReference type="ARBA" id="ARBA00023040"/>
    </source>
</evidence>
<comment type="caution">
    <text evidence="14">The sequence shown here is derived from an EMBL/GenBank/DDBJ whole genome shotgun (WGS) entry which is preliminary data.</text>
</comment>
<evidence type="ECO:0000256" key="11">
    <source>
        <dbReference type="RuleBase" id="RU000688"/>
    </source>
</evidence>
<dbReference type="CDD" id="cd13954">
    <property type="entry name" value="7tmA_OR"/>
    <property type="match status" value="1"/>
</dbReference>
<dbReference type="PRINTS" id="PR00237">
    <property type="entry name" value="GPCRRHODOPSN"/>
</dbReference>
<sequence>MKLENHSIITEFILEGLSDSKEFQIFLFVIFLYIYILTVSGNVYLILAYRLSPNLHNPMYFYLANFSFLDICYITGTVPKMLSNFLSEQKTISVSGCAVQMYCVWLFGGTECYILAAMAYDRYNAICHPLLYNVIMNNVICTQFIIGSWIIGAGNSLIHTILTFSLTFCSNKINHFFCDVPPVLELSCTNTWINELVIFLISGCVIIGSFIFIMISYIKIISSVLKVHSRSGTRKTFSTCTSHLIVVTIFYGSGIFMYFRPKSSYGMNQDRLVSIMYTVIAPLLNPFVYSLRNSEVKLAMKSILHKLIKL</sequence>
<dbReference type="GO" id="GO:0004930">
    <property type="term" value="F:G protein-coupled receptor activity"/>
    <property type="evidence" value="ECO:0007669"/>
    <property type="project" value="UniProtKB-KW"/>
</dbReference>
<evidence type="ECO:0000256" key="8">
    <source>
        <dbReference type="ARBA" id="ARBA00023136"/>
    </source>
</evidence>
<evidence type="ECO:0000256" key="9">
    <source>
        <dbReference type="ARBA" id="ARBA00023170"/>
    </source>
</evidence>
<gene>
    <name evidence="14" type="ORF">GDO81_014151</name>
</gene>
<feature type="transmembrane region" description="Helical" evidence="12">
    <location>
        <begin position="271"/>
        <end position="291"/>
    </location>
</feature>
<evidence type="ECO:0000256" key="2">
    <source>
        <dbReference type="ARBA" id="ARBA00022475"/>
    </source>
</evidence>
<evidence type="ECO:0000313" key="14">
    <source>
        <dbReference type="EMBL" id="KAG8568776.1"/>
    </source>
</evidence>
<feature type="transmembrane region" description="Helical" evidence="12">
    <location>
        <begin position="99"/>
        <end position="118"/>
    </location>
</feature>
<evidence type="ECO:0000256" key="12">
    <source>
        <dbReference type="RuleBase" id="RU363047"/>
    </source>
</evidence>
<dbReference type="GO" id="GO:0004984">
    <property type="term" value="F:olfactory receptor activity"/>
    <property type="evidence" value="ECO:0007669"/>
    <property type="project" value="InterPro"/>
</dbReference>
<evidence type="ECO:0000256" key="4">
    <source>
        <dbReference type="ARBA" id="ARBA00022692"/>
    </source>
</evidence>
<evidence type="ECO:0000256" key="3">
    <source>
        <dbReference type="ARBA" id="ARBA00022606"/>
    </source>
</evidence>
<dbReference type="InterPro" id="IPR050516">
    <property type="entry name" value="Olfactory_GPCR"/>
</dbReference>
<keyword evidence="5 12" id="KW-0552">Olfaction</keyword>
<dbReference type="Pfam" id="PF13853">
    <property type="entry name" value="7tm_4"/>
    <property type="match status" value="1"/>
</dbReference>
<name>A0AAV7B8G3_ENGPU</name>
<feature type="transmembrane region" description="Helical" evidence="12">
    <location>
        <begin position="59"/>
        <end position="79"/>
    </location>
</feature>
<dbReference type="PANTHER" id="PTHR26452">
    <property type="entry name" value="OLFACTORY RECEPTOR"/>
    <property type="match status" value="1"/>
</dbReference>
<dbReference type="FunFam" id="1.20.1070.10:FF:000001">
    <property type="entry name" value="Olfactory receptor"/>
    <property type="match status" value="1"/>
</dbReference>
<dbReference type="InterPro" id="IPR000276">
    <property type="entry name" value="GPCR_Rhodpsn"/>
</dbReference>
<evidence type="ECO:0000259" key="13">
    <source>
        <dbReference type="PROSITE" id="PS50262"/>
    </source>
</evidence>
<keyword evidence="15" id="KW-1185">Reference proteome</keyword>
<evidence type="ECO:0000256" key="10">
    <source>
        <dbReference type="ARBA" id="ARBA00023224"/>
    </source>
</evidence>
<keyword evidence="6 12" id="KW-1133">Transmembrane helix</keyword>
<dbReference type="AlphaFoldDB" id="A0AAV7B8G3"/>
<dbReference type="EMBL" id="WNYA01000006">
    <property type="protein sequence ID" value="KAG8568776.1"/>
    <property type="molecule type" value="Genomic_DNA"/>
</dbReference>